<dbReference type="SUPFAM" id="SSF57850">
    <property type="entry name" value="RING/U-box"/>
    <property type="match status" value="1"/>
</dbReference>
<dbReference type="Pfam" id="PF13639">
    <property type="entry name" value="zf-RING_2"/>
    <property type="match status" value="1"/>
</dbReference>
<dbReference type="PANTHER" id="PTHR16047:SF7">
    <property type="entry name" value="E3 UBIQUITIN-PROTEIN LIGASE RFWD3"/>
    <property type="match status" value="1"/>
</dbReference>
<organism evidence="6 7">
    <name type="scientific">Trichonephila clavata</name>
    <name type="common">Joro spider</name>
    <name type="synonym">Nephila clavata</name>
    <dbReference type="NCBI Taxonomy" id="2740835"/>
    <lineage>
        <taxon>Eukaryota</taxon>
        <taxon>Metazoa</taxon>
        <taxon>Ecdysozoa</taxon>
        <taxon>Arthropoda</taxon>
        <taxon>Chelicerata</taxon>
        <taxon>Arachnida</taxon>
        <taxon>Araneae</taxon>
        <taxon>Araneomorphae</taxon>
        <taxon>Entelegynae</taxon>
        <taxon>Araneoidea</taxon>
        <taxon>Nephilidae</taxon>
        <taxon>Trichonephila</taxon>
    </lineage>
</organism>
<dbReference type="GO" id="GO:0016567">
    <property type="term" value="P:protein ubiquitination"/>
    <property type="evidence" value="ECO:0007669"/>
    <property type="project" value="InterPro"/>
</dbReference>
<dbReference type="Proteomes" id="UP000887116">
    <property type="component" value="Unassembled WGS sequence"/>
</dbReference>
<keyword evidence="2" id="KW-0862">Zinc</keyword>
<evidence type="ECO:0000256" key="1">
    <source>
        <dbReference type="ARBA" id="ARBA00022771"/>
    </source>
</evidence>
<dbReference type="SMART" id="SM00184">
    <property type="entry name" value="RING"/>
    <property type="match status" value="1"/>
</dbReference>
<sequence length="196" mass="22868">FRRWDSDHSFPGSEIDIIEIQNEAIPMDANSKVSTEAHANQSVDDDGQTCTICFEPWTNSSEHRLVSLRCGHLFGRSCITRWLKGQSARCPQCNARARKSEIRNIYAKAVKVIDSTERDKALQELQKEKELRRNAEMNAKVEKLKHMMSVQECERLKKELMEANKLLQEYSINSFMCLELSFHQYKFFPKNEEICF</sequence>
<dbReference type="GO" id="GO:0008270">
    <property type="term" value="F:zinc ion binding"/>
    <property type="evidence" value="ECO:0007669"/>
    <property type="project" value="UniProtKB-KW"/>
</dbReference>
<dbReference type="CDD" id="cd16450">
    <property type="entry name" value="mRING-C3HGC3_RFWD3"/>
    <property type="match status" value="1"/>
</dbReference>
<keyword evidence="7" id="KW-1185">Reference proteome</keyword>
<accession>A0A8X6F0W4</accession>
<keyword evidence="1 3" id="KW-0863">Zinc-finger</keyword>
<dbReference type="AlphaFoldDB" id="A0A8X6F0W4"/>
<dbReference type="InterPro" id="IPR013083">
    <property type="entry name" value="Znf_RING/FYVE/PHD"/>
</dbReference>
<feature type="coiled-coil region" evidence="4">
    <location>
        <begin position="118"/>
        <end position="173"/>
    </location>
</feature>
<name>A0A8X6F0W4_TRICU</name>
<dbReference type="GO" id="GO:0005634">
    <property type="term" value="C:nucleus"/>
    <property type="evidence" value="ECO:0007669"/>
    <property type="project" value="InterPro"/>
</dbReference>
<dbReference type="GO" id="GO:0036297">
    <property type="term" value="P:interstrand cross-link repair"/>
    <property type="evidence" value="ECO:0007669"/>
    <property type="project" value="InterPro"/>
</dbReference>
<gene>
    <name evidence="6" type="primary">RFWD3</name>
    <name evidence="6" type="ORF">TNCT_13641</name>
</gene>
<protein>
    <submittedName>
        <fullName evidence="6">E3 ubiquitin-protein ligase RFWD3</fullName>
    </submittedName>
</protein>
<proteinExistence type="predicted"/>
<keyword evidence="1 3" id="KW-0479">Metal-binding</keyword>
<evidence type="ECO:0000256" key="4">
    <source>
        <dbReference type="SAM" id="Coils"/>
    </source>
</evidence>
<dbReference type="OrthoDB" id="5600418at2759"/>
<keyword evidence="4" id="KW-0175">Coiled coil</keyword>
<evidence type="ECO:0000256" key="3">
    <source>
        <dbReference type="PROSITE-ProRule" id="PRU00175"/>
    </source>
</evidence>
<dbReference type="InterPro" id="IPR001841">
    <property type="entry name" value="Znf_RING"/>
</dbReference>
<evidence type="ECO:0000313" key="6">
    <source>
        <dbReference type="EMBL" id="GFQ66877.1"/>
    </source>
</evidence>
<dbReference type="InterPro" id="IPR037381">
    <property type="entry name" value="RFWD3"/>
</dbReference>
<reference evidence="6" key="1">
    <citation type="submission" date="2020-07" db="EMBL/GenBank/DDBJ databases">
        <title>Multicomponent nature underlies the extraordinary mechanical properties of spider dragline silk.</title>
        <authorList>
            <person name="Kono N."/>
            <person name="Nakamura H."/>
            <person name="Mori M."/>
            <person name="Yoshida Y."/>
            <person name="Ohtoshi R."/>
            <person name="Malay A.D."/>
            <person name="Moran D.A.P."/>
            <person name="Tomita M."/>
            <person name="Numata K."/>
            <person name="Arakawa K."/>
        </authorList>
    </citation>
    <scope>NUCLEOTIDE SEQUENCE</scope>
</reference>
<dbReference type="Gene3D" id="3.30.40.10">
    <property type="entry name" value="Zinc/RING finger domain, C3HC4 (zinc finger)"/>
    <property type="match status" value="1"/>
</dbReference>
<evidence type="ECO:0000256" key="2">
    <source>
        <dbReference type="ARBA" id="ARBA00022833"/>
    </source>
</evidence>
<evidence type="ECO:0000313" key="7">
    <source>
        <dbReference type="Proteomes" id="UP000887116"/>
    </source>
</evidence>
<comment type="caution">
    <text evidence="6">The sequence shown here is derived from an EMBL/GenBank/DDBJ whole genome shotgun (WGS) entry which is preliminary data.</text>
</comment>
<dbReference type="PROSITE" id="PS50089">
    <property type="entry name" value="ZF_RING_2"/>
    <property type="match status" value="1"/>
</dbReference>
<evidence type="ECO:0000259" key="5">
    <source>
        <dbReference type="PROSITE" id="PS50089"/>
    </source>
</evidence>
<dbReference type="EMBL" id="BMAO01020366">
    <property type="protein sequence ID" value="GFQ66877.1"/>
    <property type="molecule type" value="Genomic_DNA"/>
</dbReference>
<feature type="domain" description="RING-type" evidence="5">
    <location>
        <begin position="50"/>
        <end position="94"/>
    </location>
</feature>
<dbReference type="PANTHER" id="PTHR16047">
    <property type="entry name" value="RFWD3 PROTEIN"/>
    <property type="match status" value="1"/>
</dbReference>
<feature type="non-terminal residue" evidence="6">
    <location>
        <position position="1"/>
    </location>
</feature>
<dbReference type="GO" id="GO:0004842">
    <property type="term" value="F:ubiquitin-protein transferase activity"/>
    <property type="evidence" value="ECO:0007669"/>
    <property type="project" value="InterPro"/>
</dbReference>